<organism evidence="2 3">
    <name type="scientific">Penicillium freii</name>
    <dbReference type="NCBI Taxonomy" id="48697"/>
    <lineage>
        <taxon>Eukaryota</taxon>
        <taxon>Fungi</taxon>
        <taxon>Dikarya</taxon>
        <taxon>Ascomycota</taxon>
        <taxon>Pezizomycotina</taxon>
        <taxon>Eurotiomycetes</taxon>
        <taxon>Eurotiomycetidae</taxon>
        <taxon>Eurotiales</taxon>
        <taxon>Aspergillaceae</taxon>
        <taxon>Penicillium</taxon>
    </lineage>
</organism>
<name>A0A101ML91_PENFR</name>
<feature type="region of interest" description="Disordered" evidence="1">
    <location>
        <begin position="1"/>
        <end position="22"/>
    </location>
</feature>
<evidence type="ECO:0000313" key="2">
    <source>
        <dbReference type="EMBL" id="KUM62545.1"/>
    </source>
</evidence>
<dbReference type="AlphaFoldDB" id="A0A101ML91"/>
<feature type="compositionally biased region" description="Basic residues" evidence="1">
    <location>
        <begin position="1"/>
        <end position="15"/>
    </location>
</feature>
<comment type="caution">
    <text evidence="2">The sequence shown here is derived from an EMBL/GenBank/DDBJ whole genome shotgun (WGS) entry which is preliminary data.</text>
</comment>
<sequence>MRSQKKKKKKKKSKIKNGDKYDVSQVWPGRSIQLMMSVPENQTQTRLYLMRRNGQVPGQSKVSWKEGHGSTECQTTGTCRVIGT</sequence>
<evidence type="ECO:0000256" key="1">
    <source>
        <dbReference type="SAM" id="MobiDB-lite"/>
    </source>
</evidence>
<accession>A0A101ML91</accession>
<reference evidence="2 3" key="1">
    <citation type="submission" date="2015-10" db="EMBL/GenBank/DDBJ databases">
        <title>Genome sequencing of Penicillium freii.</title>
        <authorList>
            <person name="Nguyen H.D."/>
            <person name="Visagie C.M."/>
            <person name="Seifert K.A."/>
        </authorList>
    </citation>
    <scope>NUCLEOTIDE SEQUENCE [LARGE SCALE GENOMIC DNA]</scope>
    <source>
        <strain evidence="2 3">DAOM 242723</strain>
    </source>
</reference>
<gene>
    <name evidence="2" type="ORF">ACN42_g4563</name>
</gene>
<dbReference type="EMBL" id="LLXE01000097">
    <property type="protein sequence ID" value="KUM62545.1"/>
    <property type="molecule type" value="Genomic_DNA"/>
</dbReference>
<protein>
    <submittedName>
        <fullName evidence="2">Uncharacterized protein</fullName>
    </submittedName>
</protein>
<dbReference type="Proteomes" id="UP000055045">
    <property type="component" value="Unassembled WGS sequence"/>
</dbReference>
<keyword evidence="3" id="KW-1185">Reference proteome</keyword>
<proteinExistence type="predicted"/>
<evidence type="ECO:0000313" key="3">
    <source>
        <dbReference type="Proteomes" id="UP000055045"/>
    </source>
</evidence>